<name>A0AAN1PS04_VIBVL</name>
<dbReference type="EMBL" id="CP019291">
    <property type="protein sequence ID" value="AXX61610.1"/>
    <property type="molecule type" value="Genomic_DNA"/>
</dbReference>
<proteinExistence type="predicted"/>
<dbReference type="Proteomes" id="UP000263418">
    <property type="component" value="Chromosome 2"/>
</dbReference>
<dbReference type="AlphaFoldDB" id="A0AAN1PS04"/>
<reference evidence="2 3" key="1">
    <citation type="submission" date="2017-01" db="EMBL/GenBank/DDBJ databases">
        <title>Complete Genome Sequence of Vibrio vulnificus FORC_053.</title>
        <authorList>
            <consortium name="Food-borne Pathogen Omics Research Center"/>
            <person name="Chung H.Y."/>
            <person name="Na E.J."/>
            <person name="Song J.S."/>
            <person name="Kim H."/>
            <person name="Lee J.-H."/>
            <person name="Ryu S."/>
            <person name="Choi S.H."/>
        </authorList>
    </citation>
    <scope>NUCLEOTIDE SEQUENCE [LARGE SCALE GENOMIC DNA]</scope>
    <source>
        <strain evidence="2 3">FORC_053</strain>
    </source>
</reference>
<evidence type="ECO:0000313" key="3">
    <source>
        <dbReference type="Proteomes" id="UP000263418"/>
    </source>
</evidence>
<feature type="transmembrane region" description="Helical" evidence="1">
    <location>
        <begin position="32"/>
        <end position="49"/>
    </location>
</feature>
<keyword evidence="1" id="KW-0472">Membrane</keyword>
<evidence type="ECO:0000313" key="2">
    <source>
        <dbReference type="EMBL" id="AXX61610.1"/>
    </source>
</evidence>
<organism evidence="2 3">
    <name type="scientific">Vibrio vulnificus</name>
    <dbReference type="NCBI Taxonomy" id="672"/>
    <lineage>
        <taxon>Bacteria</taxon>
        <taxon>Pseudomonadati</taxon>
        <taxon>Pseudomonadota</taxon>
        <taxon>Gammaproteobacteria</taxon>
        <taxon>Vibrionales</taxon>
        <taxon>Vibrionaceae</taxon>
        <taxon>Vibrio</taxon>
    </lineage>
</organism>
<evidence type="ECO:0000256" key="1">
    <source>
        <dbReference type="SAM" id="Phobius"/>
    </source>
</evidence>
<sequence length="50" mass="5860">MRQLNDLSQQILKSEWERVKEGEPGFKRLKQLGFLLIAFSLIYTSYLLSA</sequence>
<protein>
    <submittedName>
        <fullName evidence="2">Uncharacterized protein</fullName>
    </submittedName>
</protein>
<gene>
    <name evidence="2" type="ORF">FORC53_3271</name>
</gene>
<keyword evidence="1" id="KW-1133">Transmembrane helix</keyword>
<accession>A0AAN1PS04</accession>
<keyword evidence="1" id="KW-0812">Transmembrane</keyword>